<dbReference type="InterPro" id="IPR051914">
    <property type="entry name" value="FAD-linked_OxidoTrans_Type4"/>
</dbReference>
<dbReference type="InterPro" id="IPR016169">
    <property type="entry name" value="FAD-bd_PCMH_sub2"/>
</dbReference>
<dbReference type="SUPFAM" id="SSF55103">
    <property type="entry name" value="FAD-linked oxidases, C-terminal domain"/>
    <property type="match status" value="1"/>
</dbReference>
<dbReference type="GO" id="GO:0016491">
    <property type="term" value="F:oxidoreductase activity"/>
    <property type="evidence" value="ECO:0007669"/>
    <property type="project" value="UniProtKB-KW"/>
</dbReference>
<evidence type="ECO:0000256" key="3">
    <source>
        <dbReference type="ARBA" id="ARBA00022827"/>
    </source>
</evidence>
<dbReference type="Gene3D" id="3.30.70.2740">
    <property type="match status" value="1"/>
</dbReference>
<feature type="domain" description="FAD-binding PCMH-type" evidence="5">
    <location>
        <begin position="21"/>
        <end position="238"/>
    </location>
</feature>
<dbReference type="Gene3D" id="3.30.43.10">
    <property type="entry name" value="Uridine Diphospho-n-acetylenolpyruvylglucosamine Reductase, domain 2"/>
    <property type="match status" value="1"/>
</dbReference>
<dbReference type="PROSITE" id="PS51387">
    <property type="entry name" value="FAD_PCMH"/>
    <property type="match status" value="1"/>
</dbReference>
<dbReference type="AlphaFoldDB" id="A0A395LVV9"/>
<keyword evidence="2" id="KW-0285">Flavoprotein</keyword>
<accession>A0A395LVV9</accession>
<sequence length="497" mass="55953">MIFKTDHAEIQAFLEDTSVLQGGHAEGVYLPESYEEVAAVLASCYQQRKRVTFSGNGTGTTGGRIPFGGVVVAFHRLNKILNIEKFADGTGRATVQAGVLLHDLQREVEALGLLYTPDPTERYCFIGATIANNSSGARTFKYGATRPYIERLKLAFADGEIIDLPRGKIFANADGIIDFTTPRGRRYHFRIPNYTMPNTSKHVSGFYSKPQMDLIDLFIGSEGTLAAILEADLKLLPKPEKIFSALVYFANDEDLMAFVSEARRRSRMSEGISARALEYFDEHSLNFLRKKYPNIPQHAKGAIFFEQETTAQTEDELLGEWYALLEKHHALLEQSWIALSPDEQQQIRDFRHALPVLVNEWYARFKQRKISTDMAVPDARFPELLQAYRKGCAEAELDYILFGHIGDAHLHLNILPKNADEAARAKALYRRFIEKTLELGGTISAEHGIGKLKAEYLVMMFGEAGIREMVRVKKVFDGRLILNLGNLIPEHYLVASD</sequence>
<name>A0A395LVV9_9BACT</name>
<evidence type="ECO:0000256" key="4">
    <source>
        <dbReference type="ARBA" id="ARBA00023002"/>
    </source>
</evidence>
<keyword evidence="3" id="KW-0274">FAD</keyword>
<organism evidence="6 7">
    <name type="scientific">Candidatus Thermochlorobacter aerophilus</name>
    <dbReference type="NCBI Taxonomy" id="1868324"/>
    <lineage>
        <taxon>Bacteria</taxon>
        <taxon>Pseudomonadati</taxon>
        <taxon>Chlorobiota</taxon>
        <taxon>Chlorobiia</taxon>
        <taxon>Chlorobiales</taxon>
        <taxon>Candidatus Thermochlorobacteriaceae</taxon>
        <taxon>Candidatus Thermochlorobacter</taxon>
    </lineage>
</organism>
<dbReference type="GO" id="GO:0071949">
    <property type="term" value="F:FAD binding"/>
    <property type="evidence" value="ECO:0007669"/>
    <property type="project" value="InterPro"/>
</dbReference>
<evidence type="ECO:0000259" key="5">
    <source>
        <dbReference type="PROSITE" id="PS51387"/>
    </source>
</evidence>
<dbReference type="Pfam" id="PF01565">
    <property type="entry name" value="FAD_binding_4"/>
    <property type="match status" value="1"/>
</dbReference>
<evidence type="ECO:0000256" key="2">
    <source>
        <dbReference type="ARBA" id="ARBA00022630"/>
    </source>
</evidence>
<evidence type="ECO:0000256" key="1">
    <source>
        <dbReference type="ARBA" id="ARBA00001974"/>
    </source>
</evidence>
<protein>
    <submittedName>
        <fullName evidence="6">FAD-binding protein</fullName>
    </submittedName>
</protein>
<keyword evidence="4" id="KW-0560">Oxidoreductase</keyword>
<evidence type="ECO:0000313" key="7">
    <source>
        <dbReference type="Proteomes" id="UP000266389"/>
    </source>
</evidence>
<dbReference type="Pfam" id="PF02913">
    <property type="entry name" value="FAD-oxidase_C"/>
    <property type="match status" value="1"/>
</dbReference>
<dbReference type="InterPro" id="IPR016166">
    <property type="entry name" value="FAD-bd_PCMH"/>
</dbReference>
<evidence type="ECO:0000313" key="6">
    <source>
        <dbReference type="EMBL" id="RFM22842.1"/>
    </source>
</evidence>
<dbReference type="Gene3D" id="3.30.465.10">
    <property type="match status" value="1"/>
</dbReference>
<dbReference type="InterPro" id="IPR036318">
    <property type="entry name" value="FAD-bd_PCMH-like_sf"/>
</dbReference>
<dbReference type="Gene3D" id="1.10.45.10">
    <property type="entry name" value="Vanillyl-alcohol Oxidase, Chain A, domain 4"/>
    <property type="match status" value="1"/>
</dbReference>
<dbReference type="InterPro" id="IPR016167">
    <property type="entry name" value="FAD-bd_PCMH_sub1"/>
</dbReference>
<dbReference type="InterPro" id="IPR016164">
    <property type="entry name" value="FAD-linked_Oxase-like_C"/>
</dbReference>
<dbReference type="InterPro" id="IPR016171">
    <property type="entry name" value="Vanillyl_alc_oxidase_C-sub2"/>
</dbReference>
<reference evidence="6 7" key="1">
    <citation type="journal article" date="2011" name="ISME J.">
        <title>Community ecology of hot spring cyanobacterial mats: predominant populations and their functional potential.</title>
        <authorList>
            <person name="Klatt C.G."/>
            <person name="Wood J.M."/>
            <person name="Rusch D.B."/>
            <person name="Bateson M.M."/>
            <person name="Hamamura N."/>
            <person name="Heidelberg J.F."/>
            <person name="Grossman A.R."/>
            <person name="Bhaya D."/>
            <person name="Cohan F.M."/>
            <person name="Kuhl M."/>
            <person name="Bryant D.A."/>
            <person name="Ward D.M."/>
        </authorList>
    </citation>
    <scope>NUCLEOTIDE SEQUENCE [LARGE SCALE GENOMIC DNA]</scope>
    <source>
        <strain evidence="6">OS</strain>
    </source>
</reference>
<dbReference type="InterPro" id="IPR006094">
    <property type="entry name" value="Oxid_FAD_bind_N"/>
</dbReference>
<comment type="caution">
    <text evidence="6">The sequence shown here is derived from an EMBL/GenBank/DDBJ whole genome shotgun (WGS) entry which is preliminary data.</text>
</comment>
<proteinExistence type="predicted"/>
<comment type="cofactor">
    <cofactor evidence="1">
        <name>FAD</name>
        <dbReference type="ChEBI" id="CHEBI:57692"/>
    </cofactor>
</comment>
<dbReference type="Proteomes" id="UP000266389">
    <property type="component" value="Unassembled WGS sequence"/>
</dbReference>
<dbReference type="PANTHER" id="PTHR42934">
    <property type="entry name" value="GLYCOLATE OXIDASE SUBUNIT GLCD"/>
    <property type="match status" value="1"/>
</dbReference>
<gene>
    <name evidence="6" type="ORF">D0433_14140</name>
</gene>
<dbReference type="InterPro" id="IPR004113">
    <property type="entry name" value="FAD-bd_oxidored_4_C"/>
</dbReference>
<dbReference type="PANTHER" id="PTHR42934:SF2">
    <property type="entry name" value="GLYCOLATE OXIDASE SUBUNIT GLCD"/>
    <property type="match status" value="1"/>
</dbReference>
<dbReference type="EMBL" id="PHFL01000073">
    <property type="protein sequence ID" value="RFM22842.1"/>
    <property type="molecule type" value="Genomic_DNA"/>
</dbReference>
<dbReference type="SUPFAM" id="SSF56176">
    <property type="entry name" value="FAD-binding/transporter-associated domain-like"/>
    <property type="match status" value="1"/>
</dbReference>